<gene>
    <name evidence="2" type="ORF">NECAME_09888</name>
</gene>
<dbReference type="KEGG" id="nai:NECAME_09888"/>
<feature type="region of interest" description="Disordered" evidence="1">
    <location>
        <begin position="42"/>
        <end position="64"/>
    </location>
</feature>
<reference evidence="3" key="1">
    <citation type="journal article" date="2014" name="Nat. Genet.">
        <title>Genome of the human hookworm Necator americanus.</title>
        <authorList>
            <person name="Tang Y.T."/>
            <person name="Gao X."/>
            <person name="Rosa B.A."/>
            <person name="Abubucker S."/>
            <person name="Hallsworth-Pepin K."/>
            <person name="Martin J."/>
            <person name="Tyagi R."/>
            <person name="Heizer E."/>
            <person name="Zhang X."/>
            <person name="Bhonagiri-Palsikar V."/>
            <person name="Minx P."/>
            <person name="Warren W.C."/>
            <person name="Wang Q."/>
            <person name="Zhan B."/>
            <person name="Hotez P.J."/>
            <person name="Sternberg P.W."/>
            <person name="Dougall A."/>
            <person name="Gaze S.T."/>
            <person name="Mulvenna J."/>
            <person name="Sotillo J."/>
            <person name="Ranganathan S."/>
            <person name="Rabelo E.M."/>
            <person name="Wilson R.K."/>
            <person name="Felgner P.L."/>
            <person name="Bethony J."/>
            <person name="Hawdon J.M."/>
            <person name="Gasser R.B."/>
            <person name="Loukas A."/>
            <person name="Mitreva M."/>
        </authorList>
    </citation>
    <scope>NUCLEOTIDE SEQUENCE [LARGE SCALE GENOMIC DNA]</scope>
</reference>
<name>W2TBE9_NECAM</name>
<dbReference type="AlphaFoldDB" id="W2TBE9"/>
<organism evidence="2 3">
    <name type="scientific">Necator americanus</name>
    <name type="common">Human hookworm</name>
    <dbReference type="NCBI Taxonomy" id="51031"/>
    <lineage>
        <taxon>Eukaryota</taxon>
        <taxon>Metazoa</taxon>
        <taxon>Ecdysozoa</taxon>
        <taxon>Nematoda</taxon>
        <taxon>Chromadorea</taxon>
        <taxon>Rhabditida</taxon>
        <taxon>Rhabditina</taxon>
        <taxon>Rhabditomorpha</taxon>
        <taxon>Strongyloidea</taxon>
        <taxon>Ancylostomatidae</taxon>
        <taxon>Bunostominae</taxon>
        <taxon>Necator</taxon>
    </lineage>
</organism>
<evidence type="ECO:0000256" key="1">
    <source>
        <dbReference type="SAM" id="MobiDB-lite"/>
    </source>
</evidence>
<sequence>MIRRQSYDITDFAIVKRQNATNREFFPQFKDLNCAQLQMQNRASEENYEEKRFFEEKKEKEGKT</sequence>
<proteinExistence type="predicted"/>
<evidence type="ECO:0000313" key="2">
    <source>
        <dbReference type="EMBL" id="ETN79355.1"/>
    </source>
</evidence>
<evidence type="ECO:0000313" key="3">
    <source>
        <dbReference type="Proteomes" id="UP000053676"/>
    </source>
</evidence>
<dbReference type="EMBL" id="KI659531">
    <property type="protein sequence ID" value="ETN79355.1"/>
    <property type="molecule type" value="Genomic_DNA"/>
</dbReference>
<keyword evidence="3" id="KW-1185">Reference proteome</keyword>
<accession>W2TBE9</accession>
<feature type="compositionally biased region" description="Basic and acidic residues" evidence="1">
    <location>
        <begin position="43"/>
        <end position="64"/>
    </location>
</feature>
<dbReference type="Proteomes" id="UP000053676">
    <property type="component" value="Unassembled WGS sequence"/>
</dbReference>
<protein>
    <submittedName>
        <fullName evidence="2">Uncharacterized protein</fullName>
    </submittedName>
</protein>